<feature type="compositionally biased region" description="Basic and acidic residues" evidence="1">
    <location>
        <begin position="34"/>
        <end position="46"/>
    </location>
</feature>
<protein>
    <submittedName>
        <fullName evidence="2">Uncharacterized protein</fullName>
    </submittedName>
</protein>
<feature type="compositionally biased region" description="Low complexity" evidence="1">
    <location>
        <begin position="133"/>
        <end position="152"/>
    </location>
</feature>
<accession>A0AAQ3T5S2</accession>
<dbReference type="Proteomes" id="UP001341281">
    <property type="component" value="Chromosome 03"/>
</dbReference>
<sequence>MRSTALFFGPKSTPDRHILHREEEGEEPATTRPGAERRRDDEDASYRELLIQGAGRPRRRRTRREARPRRQAGAAETPPPSEPRAAAEDGRHHRAGAEEEGRRRRRGGAGTPRTPLLSGTQAVPHDAKLRARTTSSSPTVGTATPTPSTTGSEDLSEDPDEYDYLNYVGALEQPALSELDDDLFFDGRRWRWTTIIPMNDGQLRNTVLCSRMPVEMDPKT</sequence>
<feature type="compositionally biased region" description="Basic residues" evidence="1">
    <location>
        <begin position="56"/>
        <end position="70"/>
    </location>
</feature>
<feature type="compositionally biased region" description="Basic and acidic residues" evidence="1">
    <location>
        <begin position="13"/>
        <end position="23"/>
    </location>
</feature>
<evidence type="ECO:0000256" key="1">
    <source>
        <dbReference type="SAM" id="MobiDB-lite"/>
    </source>
</evidence>
<feature type="region of interest" description="Disordered" evidence="1">
    <location>
        <begin position="1"/>
        <end position="161"/>
    </location>
</feature>
<keyword evidence="3" id="KW-1185">Reference proteome</keyword>
<dbReference type="EMBL" id="CP144747">
    <property type="protein sequence ID" value="WVZ66975.1"/>
    <property type="molecule type" value="Genomic_DNA"/>
</dbReference>
<evidence type="ECO:0000313" key="3">
    <source>
        <dbReference type="Proteomes" id="UP001341281"/>
    </source>
</evidence>
<feature type="compositionally biased region" description="Basic and acidic residues" evidence="1">
    <location>
        <begin position="85"/>
        <end position="102"/>
    </location>
</feature>
<name>A0AAQ3T5S2_PASNO</name>
<organism evidence="2 3">
    <name type="scientific">Paspalum notatum var. saurae</name>
    <dbReference type="NCBI Taxonomy" id="547442"/>
    <lineage>
        <taxon>Eukaryota</taxon>
        <taxon>Viridiplantae</taxon>
        <taxon>Streptophyta</taxon>
        <taxon>Embryophyta</taxon>
        <taxon>Tracheophyta</taxon>
        <taxon>Spermatophyta</taxon>
        <taxon>Magnoliopsida</taxon>
        <taxon>Liliopsida</taxon>
        <taxon>Poales</taxon>
        <taxon>Poaceae</taxon>
        <taxon>PACMAD clade</taxon>
        <taxon>Panicoideae</taxon>
        <taxon>Andropogonodae</taxon>
        <taxon>Paspaleae</taxon>
        <taxon>Paspalinae</taxon>
        <taxon>Paspalum</taxon>
    </lineage>
</organism>
<reference evidence="2 3" key="1">
    <citation type="submission" date="2024-02" db="EMBL/GenBank/DDBJ databases">
        <title>High-quality chromosome-scale genome assembly of Pensacola bahiagrass (Paspalum notatum Flugge var. saurae).</title>
        <authorList>
            <person name="Vega J.M."/>
            <person name="Podio M."/>
            <person name="Orjuela J."/>
            <person name="Siena L.A."/>
            <person name="Pessino S.C."/>
            <person name="Combes M.C."/>
            <person name="Mariac C."/>
            <person name="Albertini E."/>
            <person name="Pupilli F."/>
            <person name="Ortiz J.P.A."/>
            <person name="Leblanc O."/>
        </authorList>
    </citation>
    <scope>NUCLEOTIDE SEQUENCE [LARGE SCALE GENOMIC DNA]</scope>
    <source>
        <strain evidence="2">R1</strain>
        <tissue evidence="2">Leaf</tissue>
    </source>
</reference>
<evidence type="ECO:0000313" key="2">
    <source>
        <dbReference type="EMBL" id="WVZ66975.1"/>
    </source>
</evidence>
<dbReference type="AlphaFoldDB" id="A0AAQ3T5S2"/>
<gene>
    <name evidence="2" type="ORF">U9M48_016124</name>
</gene>
<proteinExistence type="predicted"/>